<feature type="transmembrane region" description="Helical" evidence="1">
    <location>
        <begin position="93"/>
        <end position="117"/>
    </location>
</feature>
<protein>
    <submittedName>
        <fullName evidence="2">Uncharacterized protein</fullName>
    </submittedName>
</protein>
<feature type="transmembrane region" description="Helical" evidence="1">
    <location>
        <begin position="154"/>
        <end position="172"/>
    </location>
</feature>
<organism evidence="2">
    <name type="scientific">uncultured Poseidoniia archaeon</name>
    <dbReference type="NCBI Taxonomy" id="1697135"/>
    <lineage>
        <taxon>Archaea</taxon>
        <taxon>Methanobacteriati</taxon>
        <taxon>Thermoplasmatota</taxon>
        <taxon>Candidatus Poseidoniia</taxon>
        <taxon>environmental samples</taxon>
    </lineage>
</organism>
<accession>A0A1B1TE41</accession>
<dbReference type="EMBL" id="KP211893">
    <property type="protein sequence ID" value="ANV80555.1"/>
    <property type="molecule type" value="Genomic_DNA"/>
</dbReference>
<feature type="transmembrane region" description="Helical" evidence="1">
    <location>
        <begin position="61"/>
        <end position="81"/>
    </location>
</feature>
<reference evidence="2" key="1">
    <citation type="submission" date="2014-11" db="EMBL/GenBank/DDBJ databases">
        <authorList>
            <person name="Zhu J."/>
            <person name="Qi W."/>
            <person name="Song R."/>
        </authorList>
    </citation>
    <scope>NUCLEOTIDE SEQUENCE</scope>
</reference>
<sequence>MKKLFFALHIQRLNRFRKVVNRLSKWQSRLESLDSNERDTLLGTSLSKLFTKLPLWLSHPANIGGFYGLLVAVALLLPYRFASDDHTGWLADWGLHCCLLLVACFFLGICSTIIISITGRFPTAPPRSILYPMPFIGLALLTIDRTDILEIPAIVSWLLMLLPGPMYVHLSWAPRWRLLCMIEDGRNPFEAMEDEEKEYESFSEDIESEDAEMMSVVDDFESE</sequence>
<evidence type="ECO:0000313" key="2">
    <source>
        <dbReference type="EMBL" id="ANV80555.1"/>
    </source>
</evidence>
<keyword evidence="1" id="KW-0812">Transmembrane</keyword>
<reference evidence="2" key="2">
    <citation type="journal article" date="2015" name="ISME J.">
        <title>A new class of marine Euryarchaeota group II from the Mediterranean deep chlorophyll maximum.</title>
        <authorList>
            <person name="Martin-Cuadrado A.B."/>
            <person name="Garcia-Heredia I."/>
            <person name="Molto A.G."/>
            <person name="Lopez-Ubeda R."/>
            <person name="Kimes N."/>
            <person name="Lopez-Garcia P."/>
            <person name="Moreira D."/>
            <person name="Rodriguez-Valera F."/>
        </authorList>
    </citation>
    <scope>NUCLEOTIDE SEQUENCE</scope>
</reference>
<dbReference type="AlphaFoldDB" id="A0A1B1TE41"/>
<keyword evidence="1" id="KW-0472">Membrane</keyword>
<keyword evidence="1" id="KW-1133">Transmembrane helix</keyword>
<proteinExistence type="predicted"/>
<evidence type="ECO:0000256" key="1">
    <source>
        <dbReference type="SAM" id="Phobius"/>
    </source>
</evidence>
<name>A0A1B1TE41_9ARCH</name>